<dbReference type="PANTHER" id="PTHR31836">
    <property type="match status" value="1"/>
</dbReference>
<feature type="chain" id="PRO_5047441347" description="RlpA-like protein double-psi beta-barrel domain-containing protein" evidence="3">
    <location>
        <begin position="19"/>
        <end position="243"/>
    </location>
</feature>
<evidence type="ECO:0000313" key="5">
    <source>
        <dbReference type="EMBL" id="CAK9441140.1"/>
    </source>
</evidence>
<organism evidence="5 6">
    <name type="scientific">Lodderomyces beijingensis</name>
    <dbReference type="NCBI Taxonomy" id="1775926"/>
    <lineage>
        <taxon>Eukaryota</taxon>
        <taxon>Fungi</taxon>
        <taxon>Dikarya</taxon>
        <taxon>Ascomycota</taxon>
        <taxon>Saccharomycotina</taxon>
        <taxon>Pichiomycetes</taxon>
        <taxon>Debaryomycetaceae</taxon>
        <taxon>Candida/Lodderomyces clade</taxon>
        <taxon>Lodderomyces</taxon>
    </lineage>
</organism>
<dbReference type="EMBL" id="OZ022410">
    <property type="protein sequence ID" value="CAK9441140.1"/>
    <property type="molecule type" value="Genomic_DNA"/>
</dbReference>
<feature type="region of interest" description="Disordered" evidence="2">
    <location>
        <begin position="42"/>
        <end position="66"/>
    </location>
</feature>
<evidence type="ECO:0000256" key="2">
    <source>
        <dbReference type="SAM" id="MobiDB-lite"/>
    </source>
</evidence>
<dbReference type="PANTHER" id="PTHR31836:SF28">
    <property type="entry name" value="SRCR DOMAIN-CONTAINING PROTEIN-RELATED"/>
    <property type="match status" value="1"/>
</dbReference>
<dbReference type="Pfam" id="PF03330">
    <property type="entry name" value="DPBB_1"/>
    <property type="match status" value="1"/>
</dbReference>
<dbReference type="Proteomes" id="UP001497383">
    <property type="component" value="Chromosome 6"/>
</dbReference>
<dbReference type="SUPFAM" id="SSF101447">
    <property type="entry name" value="Formin homology 2 domain (FH2 domain)"/>
    <property type="match status" value="1"/>
</dbReference>
<keyword evidence="6" id="KW-1185">Reference proteome</keyword>
<dbReference type="SUPFAM" id="SSF50685">
    <property type="entry name" value="Barwin-like endoglucanases"/>
    <property type="match status" value="1"/>
</dbReference>
<dbReference type="Gene3D" id="2.40.40.10">
    <property type="entry name" value="RlpA-like domain"/>
    <property type="match status" value="1"/>
</dbReference>
<evidence type="ECO:0000256" key="1">
    <source>
        <dbReference type="ARBA" id="ARBA00022729"/>
    </source>
</evidence>
<dbReference type="RefSeq" id="XP_066831947.1">
    <property type="nucleotide sequence ID" value="XM_066975294.1"/>
</dbReference>
<sequence length="243" mass="25031">MRFSTVILAGLLSSIVQAAPANVHTVVLTSYTTVIVDQHGATITPSDNDNNPPAAAATEAPSETTPVAKAALPTENVVVEVPSPAASPVTTQAAPPPPPPPPAAPPVTTQAAPPPPPPAQTTTSSAPSTTTTQANGAVQSGQGTYYDVGMGACGVVHSNSENVIAISHQLFDKYTPGGNPNHNTLCGKKIRASYQGKSVDVTIVDRCEGCQYNDLDFSPTAFESIADKGLGRIPITWQWLDSI</sequence>
<feature type="compositionally biased region" description="Pro residues" evidence="2">
    <location>
        <begin position="94"/>
        <end position="105"/>
    </location>
</feature>
<evidence type="ECO:0000313" key="6">
    <source>
        <dbReference type="Proteomes" id="UP001497383"/>
    </source>
</evidence>
<evidence type="ECO:0000259" key="4">
    <source>
        <dbReference type="Pfam" id="PF03330"/>
    </source>
</evidence>
<proteinExistence type="predicted"/>
<accession>A0ABP0ZW17</accession>
<dbReference type="InterPro" id="IPR051477">
    <property type="entry name" value="Expansin_CellWall"/>
</dbReference>
<keyword evidence="1 3" id="KW-0732">Signal</keyword>
<feature type="compositionally biased region" description="Low complexity" evidence="2">
    <location>
        <begin position="44"/>
        <end position="66"/>
    </location>
</feature>
<reference evidence="5 6" key="1">
    <citation type="submission" date="2024-03" db="EMBL/GenBank/DDBJ databases">
        <authorList>
            <person name="Brejova B."/>
        </authorList>
    </citation>
    <scope>NUCLEOTIDE SEQUENCE [LARGE SCALE GENOMIC DNA]</scope>
    <source>
        <strain evidence="5 6">CBS 14171</strain>
    </source>
</reference>
<feature type="compositionally biased region" description="Low complexity" evidence="2">
    <location>
        <begin position="120"/>
        <end position="134"/>
    </location>
</feature>
<dbReference type="InterPro" id="IPR036908">
    <property type="entry name" value="RlpA-like_sf"/>
</dbReference>
<dbReference type="GeneID" id="92210205"/>
<protein>
    <recommendedName>
        <fullName evidence="4">RlpA-like protein double-psi beta-barrel domain-containing protein</fullName>
    </recommendedName>
</protein>
<gene>
    <name evidence="5" type="ORF">LODBEIA_P50090</name>
</gene>
<dbReference type="InterPro" id="IPR009009">
    <property type="entry name" value="RlpA-like_DPBB"/>
</dbReference>
<name>A0ABP0ZW17_9ASCO</name>
<feature type="domain" description="RlpA-like protein double-psi beta-barrel" evidence="4">
    <location>
        <begin position="180"/>
        <end position="236"/>
    </location>
</feature>
<dbReference type="CDD" id="cd22191">
    <property type="entry name" value="DPBB_RlpA_EXP_N-like"/>
    <property type="match status" value="1"/>
</dbReference>
<feature type="region of interest" description="Disordered" evidence="2">
    <location>
        <begin position="85"/>
        <end position="139"/>
    </location>
</feature>
<feature type="signal peptide" evidence="3">
    <location>
        <begin position="1"/>
        <end position="18"/>
    </location>
</feature>
<evidence type="ECO:0000256" key="3">
    <source>
        <dbReference type="SAM" id="SignalP"/>
    </source>
</evidence>